<dbReference type="Pfam" id="PF00651">
    <property type="entry name" value="BTB"/>
    <property type="match status" value="1"/>
</dbReference>
<keyword evidence="4" id="KW-1185">Reference proteome</keyword>
<reference evidence="3" key="1">
    <citation type="journal article" date="2020" name="Fungal Divers.">
        <title>Resolving the Mortierellaceae phylogeny through synthesis of multi-gene phylogenetics and phylogenomics.</title>
        <authorList>
            <person name="Vandepol N."/>
            <person name="Liber J."/>
            <person name="Desiro A."/>
            <person name="Na H."/>
            <person name="Kennedy M."/>
            <person name="Barry K."/>
            <person name="Grigoriev I.V."/>
            <person name="Miller A.N."/>
            <person name="O'Donnell K."/>
            <person name="Stajich J.E."/>
            <person name="Bonito G."/>
        </authorList>
    </citation>
    <scope>NUCLEOTIDE SEQUENCE</scope>
    <source>
        <strain evidence="3">REB-010B</strain>
    </source>
</reference>
<evidence type="ECO:0000259" key="2">
    <source>
        <dbReference type="PROSITE" id="PS50097"/>
    </source>
</evidence>
<organism evidence="3 4">
    <name type="scientific">Dissophora globulifera</name>
    <dbReference type="NCBI Taxonomy" id="979702"/>
    <lineage>
        <taxon>Eukaryota</taxon>
        <taxon>Fungi</taxon>
        <taxon>Fungi incertae sedis</taxon>
        <taxon>Mucoromycota</taxon>
        <taxon>Mortierellomycotina</taxon>
        <taxon>Mortierellomycetes</taxon>
        <taxon>Mortierellales</taxon>
        <taxon>Mortierellaceae</taxon>
        <taxon>Dissophora</taxon>
    </lineage>
</organism>
<sequence length="576" mass="65052">MTATAPPSSSTAASSSSSTHVPAAATANCLLQTRTVSHWTKSTPEEGIQVIFNSAEVLRSQERGVQMETHPPTSERPRQWELSLRLVHPPPPPPPPPLSPSPAGAHPPLRSSHLSLDRHYSEPTFPQAGSAVRLDSMTLPTIPPSSSLRSPTLLVLTMDQIHRRDIGSGTDISLGDIARTGKTQCDAYRTLYIYSPKLKRDICVHSIRRELWPQNVVFDGADVMENQGQEYHFQIWLAGSSPRQPDARTNVKLNQCQQLLWAMRKDTTTTNVEIVIKSFTPARAFGWDEYGHSSANCKESGTHSKLLHSDLTQHTSNHSEDRRGSSPPKKFMFRAHKCVLESSAYFDRMLNGEFREAQADDKGLYTIRLSDDMFDVEIMDHLLDYLYTREPIMVDAPACVSGASLSSSGSRFDHHQHLDPISVFSDRRSSFEPEVRHVVSANVGLNFETIITETRYPAGLCRHRSHHQCALPTTGLTLWHWGALYRAALHLEDKELQTMALQQIQAHLDPETTLEQVLKWGHQHEEVKAVMLEYLIKKRREVFGDEQRNRLRPYLWAEYEEQVEALVEITSQIARQ</sequence>
<dbReference type="PROSITE" id="PS50097">
    <property type="entry name" value="BTB"/>
    <property type="match status" value="1"/>
</dbReference>
<evidence type="ECO:0000313" key="3">
    <source>
        <dbReference type="EMBL" id="KAG0323762.1"/>
    </source>
</evidence>
<dbReference type="CDD" id="cd18186">
    <property type="entry name" value="BTB_POZ_ZBTB_KLHL-like"/>
    <property type="match status" value="1"/>
</dbReference>
<feature type="domain" description="BTB" evidence="2">
    <location>
        <begin position="333"/>
        <end position="395"/>
    </location>
</feature>
<comment type="caution">
    <text evidence="3">The sequence shown here is derived from an EMBL/GenBank/DDBJ whole genome shotgun (WGS) entry which is preliminary data.</text>
</comment>
<name>A0A9P6UXI2_9FUNG</name>
<gene>
    <name evidence="3" type="ORF">BGZ99_002516</name>
</gene>
<feature type="region of interest" description="Disordered" evidence="1">
    <location>
        <begin position="1"/>
        <end position="22"/>
    </location>
</feature>
<dbReference type="EMBL" id="JAAAIP010000176">
    <property type="protein sequence ID" value="KAG0323762.1"/>
    <property type="molecule type" value="Genomic_DNA"/>
</dbReference>
<protein>
    <recommendedName>
        <fullName evidence="2">BTB domain-containing protein</fullName>
    </recommendedName>
</protein>
<dbReference type="SUPFAM" id="SSF54695">
    <property type="entry name" value="POZ domain"/>
    <property type="match status" value="1"/>
</dbReference>
<accession>A0A9P6UXI2</accession>
<dbReference type="InterPro" id="IPR011333">
    <property type="entry name" value="SKP1/BTB/POZ_sf"/>
</dbReference>
<dbReference type="PANTHER" id="PTHR24413">
    <property type="entry name" value="SPECKLE-TYPE POZ PROTEIN"/>
    <property type="match status" value="1"/>
</dbReference>
<dbReference type="Proteomes" id="UP000738325">
    <property type="component" value="Unassembled WGS sequence"/>
</dbReference>
<feature type="region of interest" description="Disordered" evidence="1">
    <location>
        <begin position="85"/>
        <end position="113"/>
    </location>
</feature>
<dbReference type="InterPro" id="IPR000210">
    <property type="entry name" value="BTB/POZ_dom"/>
</dbReference>
<feature type="compositionally biased region" description="Pro residues" evidence="1">
    <location>
        <begin position="88"/>
        <end position="100"/>
    </location>
</feature>
<dbReference type="Gene3D" id="3.30.710.10">
    <property type="entry name" value="Potassium Channel Kv1.1, Chain A"/>
    <property type="match status" value="1"/>
</dbReference>
<dbReference type="OrthoDB" id="2442882at2759"/>
<evidence type="ECO:0000313" key="4">
    <source>
        <dbReference type="Proteomes" id="UP000738325"/>
    </source>
</evidence>
<proteinExistence type="predicted"/>
<dbReference type="AlphaFoldDB" id="A0A9P6UXI2"/>
<evidence type="ECO:0000256" key="1">
    <source>
        <dbReference type="SAM" id="MobiDB-lite"/>
    </source>
</evidence>